<dbReference type="AlphaFoldDB" id="A0AAD9JKI8"/>
<proteinExistence type="predicted"/>
<evidence type="ECO:0000256" key="4">
    <source>
        <dbReference type="ARBA" id="ARBA00022737"/>
    </source>
</evidence>
<evidence type="ECO:0000313" key="10">
    <source>
        <dbReference type="EMBL" id="KAK2154909.1"/>
    </source>
</evidence>
<name>A0AAD9JKI8_RIDPI</name>
<evidence type="ECO:0000256" key="8">
    <source>
        <dbReference type="SAM" id="MobiDB-lite"/>
    </source>
</evidence>
<keyword evidence="11" id="KW-1185">Reference proteome</keyword>
<organism evidence="10 11">
    <name type="scientific">Ridgeia piscesae</name>
    <name type="common">Tubeworm</name>
    <dbReference type="NCBI Taxonomy" id="27915"/>
    <lineage>
        <taxon>Eukaryota</taxon>
        <taxon>Metazoa</taxon>
        <taxon>Spiralia</taxon>
        <taxon>Lophotrochozoa</taxon>
        <taxon>Annelida</taxon>
        <taxon>Polychaeta</taxon>
        <taxon>Sedentaria</taxon>
        <taxon>Canalipalpata</taxon>
        <taxon>Sabellida</taxon>
        <taxon>Siboglinidae</taxon>
        <taxon>Ridgeia</taxon>
    </lineage>
</organism>
<feature type="domain" description="Mind bomb SH3 repeat" evidence="9">
    <location>
        <begin position="2"/>
        <end position="79"/>
    </location>
</feature>
<evidence type="ECO:0000313" key="11">
    <source>
        <dbReference type="Proteomes" id="UP001209878"/>
    </source>
</evidence>
<dbReference type="InterPro" id="IPR040847">
    <property type="entry name" value="SH3_15"/>
</dbReference>
<evidence type="ECO:0000256" key="5">
    <source>
        <dbReference type="ARBA" id="ARBA00022771"/>
    </source>
</evidence>
<dbReference type="GO" id="GO:0016567">
    <property type="term" value="P:protein ubiquitination"/>
    <property type="evidence" value="ECO:0007669"/>
    <property type="project" value="TreeGrafter"/>
</dbReference>
<comment type="pathway">
    <text evidence="1">Protein modification; protein ubiquitination.</text>
</comment>
<dbReference type="PANTHER" id="PTHR24202:SF4">
    <property type="entry name" value="E3 UBIQUITIN-PROTEIN LIGASE MIB2-RELATED"/>
    <property type="match status" value="1"/>
</dbReference>
<keyword evidence="2" id="KW-0808">Transferase</keyword>
<keyword evidence="6" id="KW-0833">Ubl conjugation pathway</keyword>
<comment type="caution">
    <text evidence="10">The sequence shown here is derived from an EMBL/GenBank/DDBJ whole genome shotgun (WGS) entry which is preliminary data.</text>
</comment>
<dbReference type="GO" id="GO:0008270">
    <property type="term" value="F:zinc ion binding"/>
    <property type="evidence" value="ECO:0007669"/>
    <property type="project" value="UniProtKB-KW"/>
</dbReference>
<dbReference type="Proteomes" id="UP001209878">
    <property type="component" value="Unassembled WGS sequence"/>
</dbReference>
<keyword evidence="7" id="KW-0862">Zinc</keyword>
<dbReference type="PANTHER" id="PTHR24202">
    <property type="entry name" value="E3 UBIQUITIN-PROTEIN LIGASE MIB2"/>
    <property type="match status" value="1"/>
</dbReference>
<keyword evidence="5" id="KW-0863">Zinc-finger</keyword>
<evidence type="ECO:0000256" key="3">
    <source>
        <dbReference type="ARBA" id="ARBA00022723"/>
    </source>
</evidence>
<accession>A0AAD9JKI8</accession>
<evidence type="ECO:0000259" key="9">
    <source>
        <dbReference type="Pfam" id="PF18346"/>
    </source>
</evidence>
<evidence type="ECO:0000256" key="6">
    <source>
        <dbReference type="ARBA" id="ARBA00022786"/>
    </source>
</evidence>
<feature type="compositionally biased region" description="Basic and acidic residues" evidence="8">
    <location>
        <begin position="223"/>
        <end position="247"/>
    </location>
</feature>
<reference evidence="10" key="1">
    <citation type="journal article" date="2023" name="Mol. Biol. Evol.">
        <title>Third-Generation Sequencing Reveals the Adaptive Role of the Epigenome in Three Deep-Sea Polychaetes.</title>
        <authorList>
            <person name="Perez M."/>
            <person name="Aroh O."/>
            <person name="Sun Y."/>
            <person name="Lan Y."/>
            <person name="Juniper S.K."/>
            <person name="Young C.R."/>
            <person name="Angers B."/>
            <person name="Qian P.Y."/>
        </authorList>
    </citation>
    <scope>NUCLEOTIDE SEQUENCE</scope>
    <source>
        <strain evidence="10">R07B-5</strain>
    </source>
</reference>
<feature type="domain" description="Mind bomb SH3 repeat" evidence="9">
    <location>
        <begin position="92"/>
        <end position="156"/>
    </location>
</feature>
<feature type="compositionally biased region" description="Basic and acidic residues" evidence="8">
    <location>
        <begin position="163"/>
        <end position="187"/>
    </location>
</feature>
<dbReference type="GO" id="GO:0005737">
    <property type="term" value="C:cytoplasm"/>
    <property type="evidence" value="ECO:0007669"/>
    <property type="project" value="TreeGrafter"/>
</dbReference>
<keyword evidence="3" id="KW-0479">Metal-binding</keyword>
<feature type="region of interest" description="Disordered" evidence="8">
    <location>
        <begin position="163"/>
        <end position="253"/>
    </location>
</feature>
<keyword evidence="4" id="KW-0677">Repeat</keyword>
<dbReference type="GO" id="GO:0016740">
    <property type="term" value="F:transferase activity"/>
    <property type="evidence" value="ECO:0007669"/>
    <property type="project" value="UniProtKB-KW"/>
</dbReference>
<gene>
    <name evidence="10" type="ORF">NP493_2127g00003</name>
</gene>
<protein>
    <recommendedName>
        <fullName evidence="9">Mind bomb SH3 repeat domain-containing protein</fullName>
    </recommendedName>
</protein>
<evidence type="ECO:0000256" key="7">
    <source>
        <dbReference type="ARBA" id="ARBA00022833"/>
    </source>
</evidence>
<sequence length="308" mass="33783">MVVVDSNKDKVRSLQEGHGGWKSCLELDDNLEQLFLVTIGDLTALKGVLGKSGIVNRIDDDGDVYVEFKDIDDQWFNPEVLKVVDTSDVEIQFGDFVLVLDSYRTVKALQDKDHGGWTSQMRKTLGHGGLVLGVLSNGRARVLIGRRPWVFNVKALRLISRSDGRTPGEERAHAKGRATADERDHAAESAPPEEMSTAEEIASACESAYSEEKVTSEESIPPEENRASAEEITTGKEKAPAENDTGAKIRNSNGRDQLTKGYVKSLLECGVQPLKQYSMVGATTLQGEIMILLRITLSILSDSVFSVF</sequence>
<dbReference type="Pfam" id="PF18346">
    <property type="entry name" value="SH3_15"/>
    <property type="match status" value="2"/>
</dbReference>
<evidence type="ECO:0000256" key="1">
    <source>
        <dbReference type="ARBA" id="ARBA00004906"/>
    </source>
</evidence>
<evidence type="ECO:0000256" key="2">
    <source>
        <dbReference type="ARBA" id="ARBA00022679"/>
    </source>
</evidence>
<dbReference type="EMBL" id="JAODUO010002124">
    <property type="protein sequence ID" value="KAK2154909.1"/>
    <property type="molecule type" value="Genomic_DNA"/>
</dbReference>